<dbReference type="GO" id="GO:0005886">
    <property type="term" value="C:plasma membrane"/>
    <property type="evidence" value="ECO:0007669"/>
    <property type="project" value="TreeGrafter"/>
</dbReference>
<dbReference type="Gene3D" id="1.20.1720.10">
    <property type="entry name" value="Multidrug resistance protein D"/>
    <property type="match status" value="1"/>
</dbReference>
<evidence type="ECO:0000256" key="6">
    <source>
        <dbReference type="SAM" id="Phobius"/>
    </source>
</evidence>
<gene>
    <name evidence="8" type="ORF">ZHD862_LOCUS35598</name>
</gene>
<evidence type="ECO:0000256" key="5">
    <source>
        <dbReference type="ARBA" id="ARBA00023136"/>
    </source>
</evidence>
<feature type="transmembrane region" description="Helical" evidence="6">
    <location>
        <begin position="288"/>
        <end position="307"/>
    </location>
</feature>
<dbReference type="Proteomes" id="UP000663864">
    <property type="component" value="Unassembled WGS sequence"/>
</dbReference>
<dbReference type="AlphaFoldDB" id="A0A815Q5Q1"/>
<dbReference type="Pfam" id="PF07690">
    <property type="entry name" value="MFS_1"/>
    <property type="match status" value="1"/>
</dbReference>
<protein>
    <recommendedName>
        <fullName evidence="7">Major facilitator superfamily (MFS) profile domain-containing protein</fullName>
    </recommendedName>
</protein>
<proteinExistence type="predicted"/>
<feature type="transmembrane region" description="Helical" evidence="6">
    <location>
        <begin position="157"/>
        <end position="175"/>
    </location>
</feature>
<feature type="transmembrane region" description="Helical" evidence="6">
    <location>
        <begin position="514"/>
        <end position="532"/>
    </location>
</feature>
<feature type="transmembrane region" description="Helical" evidence="6">
    <location>
        <begin position="328"/>
        <end position="348"/>
    </location>
</feature>
<feature type="domain" description="Major facilitator superfamily (MFS) profile" evidence="7">
    <location>
        <begin position="32"/>
        <end position="445"/>
    </location>
</feature>
<feature type="transmembrane region" description="Helical" evidence="6">
    <location>
        <begin position="187"/>
        <end position="205"/>
    </location>
</feature>
<accession>A0A815Q5Q1</accession>
<feature type="transmembrane region" description="Helical" evidence="6">
    <location>
        <begin position="31"/>
        <end position="55"/>
    </location>
</feature>
<feature type="transmembrane region" description="Helical" evidence="6">
    <location>
        <begin position="98"/>
        <end position="117"/>
    </location>
</feature>
<reference evidence="8" key="1">
    <citation type="submission" date="2021-02" db="EMBL/GenBank/DDBJ databases">
        <authorList>
            <person name="Nowell W R."/>
        </authorList>
    </citation>
    <scope>NUCLEOTIDE SEQUENCE</scope>
</reference>
<dbReference type="InterPro" id="IPR020846">
    <property type="entry name" value="MFS_dom"/>
</dbReference>
<evidence type="ECO:0000256" key="1">
    <source>
        <dbReference type="ARBA" id="ARBA00004141"/>
    </source>
</evidence>
<evidence type="ECO:0000256" key="4">
    <source>
        <dbReference type="ARBA" id="ARBA00022989"/>
    </source>
</evidence>
<evidence type="ECO:0000256" key="2">
    <source>
        <dbReference type="ARBA" id="ARBA00022448"/>
    </source>
</evidence>
<evidence type="ECO:0000256" key="3">
    <source>
        <dbReference type="ARBA" id="ARBA00022692"/>
    </source>
</evidence>
<feature type="transmembrane region" description="Helical" evidence="6">
    <location>
        <begin position="123"/>
        <end position="145"/>
    </location>
</feature>
<feature type="transmembrane region" description="Helical" evidence="6">
    <location>
        <begin position="477"/>
        <end position="498"/>
    </location>
</feature>
<dbReference type="PROSITE" id="PS50850">
    <property type="entry name" value="MFS"/>
    <property type="match status" value="1"/>
</dbReference>
<evidence type="ECO:0000259" key="7">
    <source>
        <dbReference type="PROSITE" id="PS50850"/>
    </source>
</evidence>
<dbReference type="SUPFAM" id="SSF103473">
    <property type="entry name" value="MFS general substrate transporter"/>
    <property type="match status" value="1"/>
</dbReference>
<organism evidence="8 9">
    <name type="scientific">Rotaria sordida</name>
    <dbReference type="NCBI Taxonomy" id="392033"/>
    <lineage>
        <taxon>Eukaryota</taxon>
        <taxon>Metazoa</taxon>
        <taxon>Spiralia</taxon>
        <taxon>Gnathifera</taxon>
        <taxon>Rotifera</taxon>
        <taxon>Eurotatoria</taxon>
        <taxon>Bdelloidea</taxon>
        <taxon>Philodinida</taxon>
        <taxon>Philodinidae</taxon>
        <taxon>Rotaria</taxon>
    </lineage>
</organism>
<feature type="transmembrane region" description="Helical" evidence="6">
    <location>
        <begin position="393"/>
        <end position="415"/>
    </location>
</feature>
<dbReference type="InterPro" id="IPR011701">
    <property type="entry name" value="MFS"/>
</dbReference>
<feature type="transmembrane region" description="Helical" evidence="6">
    <location>
        <begin position="67"/>
        <end position="86"/>
    </location>
</feature>
<feature type="transmembrane region" description="Helical" evidence="6">
    <location>
        <begin position="354"/>
        <end position="372"/>
    </location>
</feature>
<feature type="transmembrane region" description="Helical" evidence="6">
    <location>
        <begin position="252"/>
        <end position="273"/>
    </location>
</feature>
<evidence type="ECO:0000313" key="8">
    <source>
        <dbReference type="EMBL" id="CAF1458906.1"/>
    </source>
</evidence>
<dbReference type="PANTHER" id="PTHR23502:SF132">
    <property type="entry name" value="POLYAMINE TRANSPORTER 2-RELATED"/>
    <property type="match status" value="1"/>
</dbReference>
<keyword evidence="2" id="KW-0813">Transport</keyword>
<dbReference type="GO" id="GO:0022857">
    <property type="term" value="F:transmembrane transporter activity"/>
    <property type="evidence" value="ECO:0007669"/>
    <property type="project" value="InterPro"/>
</dbReference>
<feature type="transmembrane region" description="Helical" evidence="6">
    <location>
        <begin position="421"/>
        <end position="443"/>
    </location>
</feature>
<dbReference type="PANTHER" id="PTHR23502">
    <property type="entry name" value="MAJOR FACILITATOR SUPERFAMILY"/>
    <property type="match status" value="1"/>
</dbReference>
<sequence length="664" mass="75938">MKSISDQEQGIAVTTTPLSVYDTYDKCKKNIILFLICCFGFLASFDEVAYLPALLEMVKDLETTKTFGLLTISIYLFAMSISSLIWGVFADYYGRKPIAIFGLAAFILSSIGCYFSPNIYIMLFFRTLQGCFISVSVVIGQGTIADIYQSNSRGTPYGVFYAFYFAAGLLGPALGGEICQYYGWRSTFTLVAMIAFVLFISYVLIVPETQHYKVICKYQIQRKIIVLELDQVSKPTLTNPCLPLSYLIDSTIIPYIVVLTCSYIAVNCSLLLAPTELGEAPYFFQPDIIGILFIPIASAFLIGSVIGEKLSDLITIKYFQNSKVLEGRMLPGLLFSILISIGLSIYGWTFQNAIHVSVPILGQIFAGFGQAASRPGVVSYFTVKYQEHSASIIAANIFVQQLSTSIVLTFTVQIVQIIHEGLFFTILAVFILDILFLIAEIMLESFKIQNECKIYIHHSSKYYHEMIKERIELFMEILHYASIAILSFFLIELSFRIYTSGKEFWNIRRKKMEYFDGFIVITSLIIDLYFLFKEKKILSKRILIFSIRLWRFVRIISSVAESVRNKQLKHKRRLNKQYLNAIHRLVDLLVHKTNYVENNREYLNSTLEHLHIIDAQCQSSFDKLEGGHINRNKQFFILRRFFHANNNNDKKQITPKIKNNPRVP</sequence>
<dbReference type="EMBL" id="CAJNOT010005213">
    <property type="protein sequence ID" value="CAF1458906.1"/>
    <property type="molecule type" value="Genomic_DNA"/>
</dbReference>
<name>A0A815Q5Q1_9BILA</name>
<evidence type="ECO:0000313" key="9">
    <source>
        <dbReference type="Proteomes" id="UP000663864"/>
    </source>
</evidence>
<dbReference type="InterPro" id="IPR036259">
    <property type="entry name" value="MFS_trans_sf"/>
</dbReference>
<keyword evidence="4 6" id="KW-1133">Transmembrane helix</keyword>
<keyword evidence="3 6" id="KW-0812">Transmembrane</keyword>
<comment type="subcellular location">
    <subcellularLocation>
        <location evidence="1">Membrane</location>
        <topology evidence="1">Multi-pass membrane protein</topology>
    </subcellularLocation>
</comment>
<keyword evidence="5 6" id="KW-0472">Membrane</keyword>
<comment type="caution">
    <text evidence="8">The sequence shown here is derived from an EMBL/GenBank/DDBJ whole genome shotgun (WGS) entry which is preliminary data.</text>
</comment>